<dbReference type="InterPro" id="IPR003828">
    <property type="entry name" value="QueH"/>
</dbReference>
<evidence type="ECO:0000313" key="19">
    <source>
        <dbReference type="Proteomes" id="UP000006380"/>
    </source>
</evidence>
<evidence type="ECO:0000256" key="15">
    <source>
        <dbReference type="ARBA" id="ARBA00031446"/>
    </source>
</evidence>
<protein>
    <recommendedName>
        <fullName evidence="5 17">Epoxyqueuosine reductase QueH</fullName>
        <ecNumber evidence="4 17">1.17.99.6</ecNumber>
    </recommendedName>
    <alternativeName>
        <fullName evidence="15 17">Queuosine biosynthesis protein QueH</fullName>
    </alternativeName>
</protein>
<evidence type="ECO:0000256" key="9">
    <source>
        <dbReference type="ARBA" id="ARBA00022785"/>
    </source>
</evidence>
<feature type="binding site" evidence="17">
    <location>
        <position position="6"/>
    </location>
    <ligand>
        <name>[4Fe-4S] cluster</name>
        <dbReference type="ChEBI" id="CHEBI:49883"/>
    </ligand>
</feature>
<feature type="disulfide bond" description="Redox-active" evidence="17">
    <location>
        <begin position="169"/>
        <end position="171"/>
    </location>
</feature>
<dbReference type="KEGG" id="ccv:CCV52592_0862"/>
<evidence type="ECO:0000256" key="6">
    <source>
        <dbReference type="ARBA" id="ARBA00022485"/>
    </source>
</evidence>
<evidence type="ECO:0000256" key="8">
    <source>
        <dbReference type="ARBA" id="ARBA00022723"/>
    </source>
</evidence>
<keyword evidence="6 17" id="KW-0004">4Fe-4S</keyword>
<sequence>MLVHICCSVDSHYFLRRLRADFPNERLVGYFYDPNIHPYSEFLMRFHDVKRSCGALGIDLICGEYDYESWLEGTKGLENEPEKGKRCVYCFEFRVGNSARKALEIGETSVTTTLLMSPKKDFAQLEAALNRAVAGTNLTPVAIDYRKNGGTNEQFELAKKDKLYHQNYCGCVFGLSKQRDAQGLPIAELMSDVCGRALPGSIDERLGLYERVRGCEERGERFHLSRKYFLNYRLLRALVKFNGRVVASYFLQYSNFKRENVKFSVSEAACVCDELREGVTLLNLAKFNELAGAKFASVRELCRKPLGVEAELKLRRELCGEFSQNPIIVLDEIPVGRYEIYAKNVLYNDSREVLVVE</sequence>
<keyword evidence="8 17" id="KW-0479">Metal-binding</keyword>
<keyword evidence="13 17" id="KW-1015">Disulfide bond</keyword>
<keyword evidence="14 17" id="KW-0676">Redox-active center</keyword>
<dbReference type="EC" id="1.17.99.6" evidence="4 17"/>
<keyword evidence="9 17" id="KW-0671">Queuosine biosynthesis</keyword>
<evidence type="ECO:0000256" key="12">
    <source>
        <dbReference type="ARBA" id="ARBA00023014"/>
    </source>
</evidence>
<gene>
    <name evidence="17" type="primary">queH</name>
    <name evidence="18" type="ORF">CCV52592_0862</name>
</gene>
<dbReference type="PANTHER" id="PTHR36701:SF1">
    <property type="entry name" value="EPOXYQUEUOSINE REDUCTASE QUEH"/>
    <property type="match status" value="1"/>
</dbReference>
<comment type="pathway">
    <text evidence="2 17">tRNA modification; tRNA-queuosine biosynthesis.</text>
</comment>
<dbReference type="GO" id="GO:0051539">
    <property type="term" value="F:4 iron, 4 sulfur cluster binding"/>
    <property type="evidence" value="ECO:0007669"/>
    <property type="project" value="UniProtKB-UniRule"/>
</dbReference>
<evidence type="ECO:0000256" key="14">
    <source>
        <dbReference type="ARBA" id="ARBA00023284"/>
    </source>
</evidence>
<dbReference type="PANTHER" id="PTHR36701">
    <property type="entry name" value="EPOXYQUEUOSINE REDUCTASE QUEH"/>
    <property type="match status" value="1"/>
</dbReference>
<evidence type="ECO:0000256" key="7">
    <source>
        <dbReference type="ARBA" id="ARBA00022694"/>
    </source>
</evidence>
<proteinExistence type="inferred from homology"/>
<dbReference type="AlphaFoldDB" id="A7GWE4"/>
<accession>A7GWE4</accession>
<dbReference type="Proteomes" id="UP000006380">
    <property type="component" value="Chromosome"/>
</dbReference>
<evidence type="ECO:0000256" key="11">
    <source>
        <dbReference type="ARBA" id="ARBA00023004"/>
    </source>
</evidence>
<dbReference type="OrthoDB" id="9801033at2"/>
<dbReference type="GO" id="GO:0052693">
    <property type="term" value="F:epoxyqueuosine reductase activity"/>
    <property type="evidence" value="ECO:0007669"/>
    <property type="project" value="UniProtKB-UniRule"/>
</dbReference>
<dbReference type="RefSeq" id="WP_011991779.1">
    <property type="nucleotide sequence ID" value="NC_009715.2"/>
</dbReference>
<keyword evidence="11 17" id="KW-0408">Iron</keyword>
<reference evidence="18" key="1">
    <citation type="submission" date="2016-07" db="EMBL/GenBank/DDBJ databases">
        <title>Comparative genomics of the Campylobacter concisus group.</title>
        <authorList>
            <person name="Miller W.G."/>
            <person name="Yee E."/>
            <person name="Chapman M.H."/>
            <person name="Huynh S."/>
            <person name="Bono J.L."/>
            <person name="On S.L.W."/>
            <person name="StLeger J."/>
            <person name="Foster G."/>
            <person name="Parker C.T."/>
        </authorList>
    </citation>
    <scope>NUCLEOTIDE SEQUENCE</scope>
    <source>
        <strain evidence="18">525.92</strain>
    </source>
</reference>
<evidence type="ECO:0000256" key="10">
    <source>
        <dbReference type="ARBA" id="ARBA00023002"/>
    </source>
</evidence>
<evidence type="ECO:0000256" key="5">
    <source>
        <dbReference type="ARBA" id="ARBA00016895"/>
    </source>
</evidence>
<evidence type="ECO:0000313" key="18">
    <source>
        <dbReference type="EMBL" id="EAU01120.1"/>
    </source>
</evidence>
<organism evidence="18 19">
    <name type="scientific">Campylobacter curvus (strain 525.92)</name>
    <dbReference type="NCBI Taxonomy" id="360105"/>
    <lineage>
        <taxon>Bacteria</taxon>
        <taxon>Pseudomonadati</taxon>
        <taxon>Campylobacterota</taxon>
        <taxon>Epsilonproteobacteria</taxon>
        <taxon>Campylobacterales</taxon>
        <taxon>Campylobacteraceae</taxon>
        <taxon>Campylobacter</taxon>
    </lineage>
</organism>
<dbReference type="HAMAP" id="MF_02089">
    <property type="entry name" value="QueH"/>
    <property type="match status" value="1"/>
</dbReference>
<evidence type="ECO:0000256" key="13">
    <source>
        <dbReference type="ARBA" id="ARBA00023157"/>
    </source>
</evidence>
<feature type="binding site" evidence="17">
    <location>
        <position position="87"/>
    </location>
    <ligand>
        <name>[4Fe-4S] cluster</name>
        <dbReference type="ChEBI" id="CHEBI:49883"/>
    </ligand>
</feature>
<feature type="binding site" evidence="17">
    <location>
        <position position="7"/>
    </location>
    <ligand>
        <name>[4Fe-4S] cluster</name>
        <dbReference type="ChEBI" id="CHEBI:49883"/>
    </ligand>
</feature>
<evidence type="ECO:0000256" key="1">
    <source>
        <dbReference type="ARBA" id="ARBA00002268"/>
    </source>
</evidence>
<comment type="similarity">
    <text evidence="3 17">Belongs to the QueH family.</text>
</comment>
<keyword evidence="12 17" id="KW-0411">Iron-sulfur</keyword>
<evidence type="ECO:0000256" key="4">
    <source>
        <dbReference type="ARBA" id="ARBA00012622"/>
    </source>
</evidence>
<comment type="catalytic activity">
    <reaction evidence="16 17">
        <text>epoxyqueuosine(34) in tRNA + AH2 = queuosine(34) in tRNA + A + H2O</text>
        <dbReference type="Rhea" id="RHEA:32159"/>
        <dbReference type="Rhea" id="RHEA-COMP:18571"/>
        <dbReference type="Rhea" id="RHEA-COMP:18582"/>
        <dbReference type="ChEBI" id="CHEBI:13193"/>
        <dbReference type="ChEBI" id="CHEBI:15377"/>
        <dbReference type="ChEBI" id="CHEBI:17499"/>
        <dbReference type="ChEBI" id="CHEBI:194431"/>
        <dbReference type="ChEBI" id="CHEBI:194443"/>
        <dbReference type="EC" id="1.17.99.6"/>
    </reaction>
</comment>
<evidence type="ECO:0000256" key="3">
    <source>
        <dbReference type="ARBA" id="ARBA00008207"/>
    </source>
</evidence>
<comment type="function">
    <text evidence="1 17">Catalyzes the conversion of epoxyqueuosine (oQ) to queuosine (Q), which is a hypermodified base found in the wobble positions of tRNA(Asp), tRNA(Asn), tRNA(His) and tRNA(Tyr).</text>
</comment>
<keyword evidence="10 17" id="KW-0560">Oxidoreductase</keyword>
<dbReference type="UniPathway" id="UPA00392"/>
<dbReference type="EMBL" id="CP000767">
    <property type="protein sequence ID" value="EAU01120.1"/>
    <property type="molecule type" value="Genomic_DNA"/>
</dbReference>
<dbReference type="GO" id="GO:0046872">
    <property type="term" value="F:metal ion binding"/>
    <property type="evidence" value="ECO:0007669"/>
    <property type="project" value="UniProtKB-KW"/>
</dbReference>
<keyword evidence="19" id="KW-1185">Reference proteome</keyword>
<evidence type="ECO:0000256" key="16">
    <source>
        <dbReference type="ARBA" id="ARBA00047415"/>
    </source>
</evidence>
<dbReference type="HOGENOM" id="CLU_056003_0_0_7"/>
<dbReference type="GO" id="GO:0008616">
    <property type="term" value="P:tRNA queuosine(34) biosynthetic process"/>
    <property type="evidence" value="ECO:0007669"/>
    <property type="project" value="UniProtKB-UniRule"/>
</dbReference>
<name>A7GWE4_CAMC5</name>
<evidence type="ECO:0000256" key="2">
    <source>
        <dbReference type="ARBA" id="ARBA00004691"/>
    </source>
</evidence>
<keyword evidence="7 17" id="KW-0819">tRNA processing</keyword>
<dbReference type="Pfam" id="PF02677">
    <property type="entry name" value="QueH"/>
    <property type="match status" value="1"/>
</dbReference>
<feature type="binding site" evidence="17">
    <location>
        <position position="90"/>
    </location>
    <ligand>
        <name>[4Fe-4S] cluster</name>
        <dbReference type="ChEBI" id="CHEBI:49883"/>
    </ligand>
</feature>
<evidence type="ECO:0000256" key="17">
    <source>
        <dbReference type="HAMAP-Rule" id="MF_02089"/>
    </source>
</evidence>
<dbReference type="STRING" id="360105.CCV52592_0862"/>